<sequence length="130" mass="13531">MPVHWPFRGSSGDDAVSVGDPGLLYRQSLLRVVQAAGGAVDEAEPALAQIAASSAAEGKRRRALLKIALQPLLAVEKSQLFSEPQAARRTPAGSGPGKHAAPASWTNRHGGQPTSVLDADPQFDMGALMP</sequence>
<proteinExistence type="predicted"/>
<evidence type="ECO:0000313" key="2">
    <source>
        <dbReference type="Proteomes" id="UP001140234"/>
    </source>
</evidence>
<dbReference type="Proteomes" id="UP001140234">
    <property type="component" value="Unassembled WGS sequence"/>
</dbReference>
<dbReference type="EMBL" id="JANBUJ010000931">
    <property type="protein sequence ID" value="KAJ2769462.1"/>
    <property type="molecule type" value="Genomic_DNA"/>
</dbReference>
<keyword evidence="2" id="KW-1185">Reference proteome</keyword>
<comment type="caution">
    <text evidence="1">The sequence shown here is derived from an EMBL/GenBank/DDBJ whole genome shotgun (WGS) entry which is preliminary data.</text>
</comment>
<gene>
    <name evidence="1" type="ORF">IWQ57_003094</name>
</gene>
<reference evidence="1" key="1">
    <citation type="submission" date="2022-07" db="EMBL/GenBank/DDBJ databases">
        <title>Phylogenomic reconstructions and comparative analyses of Kickxellomycotina fungi.</title>
        <authorList>
            <person name="Reynolds N.K."/>
            <person name="Stajich J.E."/>
            <person name="Barry K."/>
            <person name="Grigoriev I.V."/>
            <person name="Crous P."/>
            <person name="Smith M.E."/>
        </authorList>
    </citation>
    <scope>NUCLEOTIDE SEQUENCE</scope>
    <source>
        <strain evidence="1">CBS 109366</strain>
    </source>
</reference>
<organism evidence="1 2">
    <name type="scientific">Coemansia nantahalensis</name>
    <dbReference type="NCBI Taxonomy" id="2789366"/>
    <lineage>
        <taxon>Eukaryota</taxon>
        <taxon>Fungi</taxon>
        <taxon>Fungi incertae sedis</taxon>
        <taxon>Zoopagomycota</taxon>
        <taxon>Kickxellomycotina</taxon>
        <taxon>Kickxellomycetes</taxon>
        <taxon>Kickxellales</taxon>
        <taxon>Kickxellaceae</taxon>
        <taxon>Coemansia</taxon>
    </lineage>
</organism>
<name>A0ACC1JYB7_9FUNG</name>
<protein>
    <submittedName>
        <fullName evidence="1">Uncharacterized protein</fullName>
    </submittedName>
</protein>
<accession>A0ACC1JYB7</accession>
<evidence type="ECO:0000313" key="1">
    <source>
        <dbReference type="EMBL" id="KAJ2769462.1"/>
    </source>
</evidence>